<dbReference type="Proteomes" id="UP000186110">
    <property type="component" value="Chromosome"/>
</dbReference>
<sequence>MSTNSRPVVLLVYDAECPACDNYCRVVRIRETVGELVLVDARSNDPVLAEITNLGWDIDQGMVVKLGGVLYYGADAIHALALIGSTSGIFNRLNYWLFKSPWRAAVLYPVLRSCRNLLLKLLRKTKINNLGIAGNARF</sequence>
<dbReference type="InterPro" id="IPR007263">
    <property type="entry name" value="DCC1-like"/>
</dbReference>
<gene>
    <name evidence="1" type="ORF">RS694_11935</name>
</gene>
<protein>
    <recommendedName>
        <fullName evidence="3">DUF393 domain-containing protein</fullName>
    </recommendedName>
</protein>
<reference evidence="1 2" key="1">
    <citation type="submission" date="2017-01" db="EMBL/GenBank/DDBJ databases">
        <authorList>
            <person name="Mah S.A."/>
            <person name="Swanson W.J."/>
            <person name="Moy G.W."/>
            <person name="Vacquier V.D."/>
        </authorList>
    </citation>
    <scope>NUCLEOTIDE SEQUENCE [LARGE SCALE GENOMIC DNA]</scope>
    <source>
        <strain evidence="1 2">DSM 22694</strain>
    </source>
</reference>
<dbReference type="Pfam" id="PF04134">
    <property type="entry name" value="DCC1-like"/>
    <property type="match status" value="1"/>
</dbReference>
<dbReference type="KEGG" id="rsb:RS694_11935"/>
<dbReference type="AlphaFoldDB" id="A0A1P8KAY4"/>
<dbReference type="STRING" id="1484693.RS694_11935"/>
<dbReference type="GO" id="GO:0015035">
    <property type="term" value="F:protein-disulfide reductase activity"/>
    <property type="evidence" value="ECO:0007669"/>
    <property type="project" value="InterPro"/>
</dbReference>
<accession>A0A1P8KAY4</accession>
<evidence type="ECO:0008006" key="3">
    <source>
        <dbReference type="Google" id="ProtNLM"/>
    </source>
</evidence>
<dbReference type="EMBL" id="CP019239">
    <property type="protein sequence ID" value="APW43166.1"/>
    <property type="molecule type" value="Genomic_DNA"/>
</dbReference>
<evidence type="ECO:0000313" key="2">
    <source>
        <dbReference type="Proteomes" id="UP000186110"/>
    </source>
</evidence>
<dbReference type="RefSeq" id="WP_029708983.1">
    <property type="nucleotide sequence ID" value="NZ_CP019239.1"/>
</dbReference>
<keyword evidence="2" id="KW-1185">Reference proteome</keyword>
<dbReference type="eggNOG" id="COG3011">
    <property type="taxonomic scope" value="Bacteria"/>
</dbReference>
<proteinExistence type="predicted"/>
<organism evidence="1 2">
    <name type="scientific">Rhodoferax saidenbachensis</name>
    <dbReference type="NCBI Taxonomy" id="1484693"/>
    <lineage>
        <taxon>Bacteria</taxon>
        <taxon>Pseudomonadati</taxon>
        <taxon>Pseudomonadota</taxon>
        <taxon>Betaproteobacteria</taxon>
        <taxon>Burkholderiales</taxon>
        <taxon>Comamonadaceae</taxon>
        <taxon>Rhodoferax</taxon>
    </lineage>
</organism>
<name>A0A1P8KAY4_9BURK</name>
<evidence type="ECO:0000313" key="1">
    <source>
        <dbReference type="EMBL" id="APW43166.1"/>
    </source>
</evidence>